<evidence type="ECO:0000313" key="1">
    <source>
        <dbReference type="EMBL" id="GGD40212.1"/>
    </source>
</evidence>
<reference evidence="1" key="2">
    <citation type="submission" date="2020-09" db="EMBL/GenBank/DDBJ databases">
        <authorList>
            <person name="Sun Q."/>
            <person name="Zhou Y."/>
        </authorList>
    </citation>
    <scope>NUCLEOTIDE SEQUENCE</scope>
    <source>
        <strain evidence="1">CGMCC 1.15958</strain>
    </source>
</reference>
<gene>
    <name evidence="1" type="ORF">GCM10011514_00380</name>
</gene>
<protein>
    <submittedName>
        <fullName evidence="1">Uncharacterized protein</fullName>
    </submittedName>
</protein>
<accession>A0A916YEG9</accession>
<evidence type="ECO:0000313" key="2">
    <source>
        <dbReference type="Proteomes" id="UP000609064"/>
    </source>
</evidence>
<keyword evidence="2" id="KW-1185">Reference proteome</keyword>
<dbReference type="Proteomes" id="UP000609064">
    <property type="component" value="Unassembled WGS sequence"/>
</dbReference>
<dbReference type="AlphaFoldDB" id="A0A916YEG9"/>
<sequence>MSEKPMSSAMIMMIFGRDGEILDELKEINPNKVMIINDVIKCHFFFILIEF</sequence>
<proteinExistence type="predicted"/>
<dbReference type="EMBL" id="BMKK01000001">
    <property type="protein sequence ID" value="GGD40212.1"/>
    <property type="molecule type" value="Genomic_DNA"/>
</dbReference>
<comment type="caution">
    <text evidence="1">The sequence shown here is derived from an EMBL/GenBank/DDBJ whole genome shotgun (WGS) entry which is preliminary data.</text>
</comment>
<reference evidence="1" key="1">
    <citation type="journal article" date="2014" name="Int. J. Syst. Evol. Microbiol.">
        <title>Complete genome sequence of Corynebacterium casei LMG S-19264T (=DSM 44701T), isolated from a smear-ripened cheese.</title>
        <authorList>
            <consortium name="US DOE Joint Genome Institute (JGI-PGF)"/>
            <person name="Walter F."/>
            <person name="Albersmeier A."/>
            <person name="Kalinowski J."/>
            <person name="Ruckert C."/>
        </authorList>
    </citation>
    <scope>NUCLEOTIDE SEQUENCE</scope>
    <source>
        <strain evidence="1">CGMCC 1.15958</strain>
    </source>
</reference>
<name>A0A916YEG9_9BACT</name>
<organism evidence="1 2">
    <name type="scientific">Emticicia aquatilis</name>
    <dbReference type="NCBI Taxonomy" id="1537369"/>
    <lineage>
        <taxon>Bacteria</taxon>
        <taxon>Pseudomonadati</taxon>
        <taxon>Bacteroidota</taxon>
        <taxon>Cytophagia</taxon>
        <taxon>Cytophagales</taxon>
        <taxon>Leadbetterellaceae</taxon>
        <taxon>Emticicia</taxon>
    </lineage>
</organism>